<dbReference type="SUPFAM" id="SSF51338">
    <property type="entry name" value="Composite domain of metallo-dependent hydrolases"/>
    <property type="match status" value="2"/>
</dbReference>
<dbReference type="Gene3D" id="3.20.20.140">
    <property type="entry name" value="Metal-dependent hydrolases"/>
    <property type="match status" value="2"/>
</dbReference>
<dbReference type="InterPro" id="IPR013108">
    <property type="entry name" value="Amidohydro_3"/>
</dbReference>
<feature type="compositionally biased region" description="Basic and acidic residues" evidence="1">
    <location>
        <begin position="999"/>
        <end position="1013"/>
    </location>
</feature>
<organism evidence="5 6">
    <name type="scientific">Tahibacter soli</name>
    <dbReference type="NCBI Taxonomy" id="2983605"/>
    <lineage>
        <taxon>Bacteria</taxon>
        <taxon>Pseudomonadati</taxon>
        <taxon>Pseudomonadota</taxon>
        <taxon>Gammaproteobacteria</taxon>
        <taxon>Lysobacterales</taxon>
        <taxon>Rhodanobacteraceae</taxon>
        <taxon>Tahibacter</taxon>
    </lineage>
</organism>
<evidence type="ECO:0000313" key="6">
    <source>
        <dbReference type="Proteomes" id="UP001139971"/>
    </source>
</evidence>
<feature type="domain" description="Amidohydrolase-related" evidence="3">
    <location>
        <begin position="899"/>
        <end position="950"/>
    </location>
</feature>
<dbReference type="Pfam" id="PF01979">
    <property type="entry name" value="Amidohydro_1"/>
    <property type="match status" value="1"/>
</dbReference>
<dbReference type="InterPro" id="IPR006680">
    <property type="entry name" value="Amidohydro-rel"/>
</dbReference>
<evidence type="ECO:0000256" key="2">
    <source>
        <dbReference type="SAM" id="SignalP"/>
    </source>
</evidence>
<feature type="signal peptide" evidence="2">
    <location>
        <begin position="1"/>
        <end position="30"/>
    </location>
</feature>
<dbReference type="PANTHER" id="PTHR43135">
    <property type="entry name" value="ALPHA-D-RIBOSE 1-METHYLPHOSPHONATE 5-TRIPHOSPHATE DIPHOSPHATASE"/>
    <property type="match status" value="1"/>
</dbReference>
<dbReference type="PANTHER" id="PTHR43135:SF3">
    <property type="entry name" value="ALPHA-D-RIBOSE 1-METHYLPHOSPHONATE 5-TRIPHOSPHATE DIPHOSPHATASE"/>
    <property type="match status" value="1"/>
</dbReference>
<keyword evidence="6" id="KW-1185">Reference proteome</keyword>
<dbReference type="Pfam" id="PF07969">
    <property type="entry name" value="Amidohydro_3"/>
    <property type="match status" value="1"/>
</dbReference>
<dbReference type="RefSeq" id="WP_272841766.1">
    <property type="nucleotide sequence ID" value="NZ_JAOVZO020000003.1"/>
</dbReference>
<evidence type="ECO:0000259" key="3">
    <source>
        <dbReference type="Pfam" id="PF01979"/>
    </source>
</evidence>
<evidence type="ECO:0000313" key="5">
    <source>
        <dbReference type="EMBL" id="MDC8011558.1"/>
    </source>
</evidence>
<reference evidence="5" key="1">
    <citation type="submission" date="2023-02" db="EMBL/GenBank/DDBJ databases">
        <title>Tahibacter soli sp. nov. isolated from soil.</title>
        <authorList>
            <person name="Baek J.H."/>
            <person name="Lee J.K."/>
            <person name="Choi D.G."/>
            <person name="Jeon C.O."/>
        </authorList>
    </citation>
    <scope>NUCLEOTIDE SEQUENCE</scope>
    <source>
        <strain evidence="5">BL</strain>
    </source>
</reference>
<comment type="caution">
    <text evidence="5">The sequence shown here is derived from an EMBL/GenBank/DDBJ whole genome shotgun (WGS) entry which is preliminary data.</text>
</comment>
<dbReference type="GO" id="GO:0016810">
    <property type="term" value="F:hydrolase activity, acting on carbon-nitrogen (but not peptide) bonds"/>
    <property type="evidence" value="ECO:0007669"/>
    <property type="project" value="InterPro"/>
</dbReference>
<protein>
    <submittedName>
        <fullName evidence="5">Amidohydrolase family protein</fullName>
    </submittedName>
</protein>
<dbReference type="SUPFAM" id="SSF51556">
    <property type="entry name" value="Metallo-dependent hydrolases"/>
    <property type="match status" value="2"/>
</dbReference>
<dbReference type="CDD" id="cd01309">
    <property type="entry name" value="Met_dep_hydrolase_C"/>
    <property type="match status" value="1"/>
</dbReference>
<accession>A0A9X3YIN0</accession>
<keyword evidence="2" id="KW-0732">Signal</keyword>
<evidence type="ECO:0000259" key="4">
    <source>
        <dbReference type="Pfam" id="PF07969"/>
    </source>
</evidence>
<gene>
    <name evidence="5" type="ORF">OD750_003255</name>
</gene>
<feature type="domain" description="Amidohydrolase 3" evidence="4">
    <location>
        <begin position="396"/>
        <end position="450"/>
    </location>
</feature>
<dbReference type="Proteomes" id="UP001139971">
    <property type="component" value="Unassembled WGS sequence"/>
</dbReference>
<name>A0A9X3YIN0_9GAMM</name>
<sequence>MRRTMLRIHRPAAALGVLVGLAGSIGGALAQVDTAPVEGLRENTPGLIALRHARLVVKPGQVVEDGTLVMRDGVIVSAGSGAAPADALEIDLAGKTVFAGFVDAQTDYAQVADPAPPASQPPIAMPFSPTPQQGARHWNSKVRPERDVAQQLKPDAKKAETLRKLGFTTVLSAPDKGIFRGQSALVALGESTRANDVLIKPQVAQHLAFELSRFPANEYPGSLMGAIALMRQTFYDTRWQHDRLAWQAKHRDAERLEANLALDALEAPLAGRQPVLFATEDELDYARVLALGAEFKLKLILGGNGYEYREVARIKNAGVPVVVPLAYPEAPAVEDPERALDVGLAELEHWEWAPFNARVLAEAGVPFAITSAGLKKPEEQFWANLRKAVASGLDEQFALAALTVQPATMLGAADKLGTLEPGKLAQIVVADADLFRSDKARIYETWIDGKRYAVASVDTPDPRGVWNLTWRGVNGPASIEIGGDLPDLTAKAGDKSFPVSVGDRRLSLYPPGELVGVKRERLAVVLSLTADGVEGRGQIDGAREFQVSGKLATAKPRVADAAKAKPALPSRERRYPYGEFGRLAPPPAQNLVVRHATIWTQGPQGKLEDADIAVANGKIVAVGKGVKAPAGAVEIDGRGKHVAPGIIDTHSHMAVAKGVNEGSHAVTSEVRIGDALDPTDISIYRVLAGGTTSAQLLHGSANPIGGQSQIIKMRWGADADGLRFENAPPTIKFALGENVKQSNWGDTFTKRYPQTRMGVEQIDLDTFLAAQEYGEALAKQGKSGEPVRRDLRLETVWEILQKKRFVHIHSYRQDEILAFARLAQRFGIVPVFQHILEGYKVADVLAKLGAGASGFTDWWAYKMEVADAIPYNGALMAKQGVVASFNSDSDELSRRLNTEAAKAIKYGDLSEVEAFNFVTMNAAKNLRIDQRVGSLEAGKDADFAIWNASPLSSLAMPEQTYVDGRKYFDRNDDLAERARIETERERLIGKILPERVKALAKKDDKKDKKDDGAKPQFAGSHDGGVTTADLVHFATLRGPYHDGEPVNTCSAQEAH</sequence>
<evidence type="ECO:0000256" key="1">
    <source>
        <dbReference type="SAM" id="MobiDB-lite"/>
    </source>
</evidence>
<feature type="region of interest" description="Disordered" evidence="1">
    <location>
        <begin position="999"/>
        <end position="1024"/>
    </location>
</feature>
<dbReference type="InterPro" id="IPR011059">
    <property type="entry name" value="Metal-dep_hydrolase_composite"/>
</dbReference>
<dbReference type="InterPro" id="IPR051781">
    <property type="entry name" value="Metallo-dep_Hydrolase"/>
</dbReference>
<dbReference type="AlphaFoldDB" id="A0A9X3YIN0"/>
<proteinExistence type="predicted"/>
<feature type="chain" id="PRO_5040727474" evidence="2">
    <location>
        <begin position="31"/>
        <end position="1055"/>
    </location>
</feature>
<dbReference type="EMBL" id="JAOVZO020000003">
    <property type="protein sequence ID" value="MDC8011558.1"/>
    <property type="molecule type" value="Genomic_DNA"/>
</dbReference>
<dbReference type="InterPro" id="IPR032466">
    <property type="entry name" value="Metal_Hydrolase"/>
</dbReference>